<name>A0ABX0ZET4_9ACTN</name>
<dbReference type="Pfam" id="PF13529">
    <property type="entry name" value="Peptidase_C39_2"/>
    <property type="match status" value="1"/>
</dbReference>
<dbReference type="InterPro" id="IPR038765">
    <property type="entry name" value="Papain-like_cys_pep_sf"/>
</dbReference>
<sequence length="216" mass="22965">MNSIVRRSLVSVAGLMVGAGGVAGPAIAVQAAPIESRTVVAVPPPEPSGEGKRVLEHDYERQPNGYYCAPAATSIAVSTQGKDPSQKEIAQKLGTTVDGTKSVNDTTRVLNEVTGGGYETTEIKGATAQPEHVDKLRADVVEAVNAKRGVVANTIGTGLDTDGDRHPFPDGHYVSVVGYRDGGEEMKVADPYDPKKHYWMEDEKLADWIAERGYSS</sequence>
<keyword evidence="1" id="KW-0732">Signal</keyword>
<protein>
    <submittedName>
        <fullName evidence="3">C39 family peptidase</fullName>
    </submittedName>
</protein>
<evidence type="ECO:0000256" key="1">
    <source>
        <dbReference type="SAM" id="SignalP"/>
    </source>
</evidence>
<keyword evidence="4" id="KW-1185">Reference proteome</keyword>
<dbReference type="EMBL" id="JAATEO010000044">
    <property type="protein sequence ID" value="NJP35489.1"/>
    <property type="molecule type" value="Genomic_DNA"/>
</dbReference>
<evidence type="ECO:0000313" key="4">
    <source>
        <dbReference type="Proteomes" id="UP000783871"/>
    </source>
</evidence>
<reference evidence="3 4" key="1">
    <citation type="submission" date="2020-03" db="EMBL/GenBank/DDBJ databases">
        <title>WGS of actinomycetes isolated from Thailand.</title>
        <authorList>
            <person name="Thawai C."/>
        </authorList>
    </citation>
    <scope>NUCLEOTIDE SEQUENCE [LARGE SCALE GENOMIC DNA]</scope>
    <source>
        <strain evidence="3 4">HSS6-12</strain>
    </source>
</reference>
<evidence type="ECO:0000259" key="2">
    <source>
        <dbReference type="Pfam" id="PF13529"/>
    </source>
</evidence>
<dbReference type="SUPFAM" id="SSF54001">
    <property type="entry name" value="Cysteine proteinases"/>
    <property type="match status" value="1"/>
</dbReference>
<feature type="signal peptide" evidence="1">
    <location>
        <begin position="1"/>
        <end position="28"/>
    </location>
</feature>
<dbReference type="RefSeq" id="WP_168003810.1">
    <property type="nucleotide sequence ID" value="NZ_JAATEO010000044.1"/>
</dbReference>
<feature type="domain" description="Peptidase C39-like" evidence="2">
    <location>
        <begin position="57"/>
        <end position="192"/>
    </location>
</feature>
<accession>A0ABX0ZET4</accession>
<comment type="caution">
    <text evidence="3">The sequence shown here is derived from an EMBL/GenBank/DDBJ whole genome shotgun (WGS) entry which is preliminary data.</text>
</comment>
<dbReference type="Gene3D" id="3.90.70.10">
    <property type="entry name" value="Cysteine proteinases"/>
    <property type="match status" value="1"/>
</dbReference>
<proteinExistence type="predicted"/>
<dbReference type="InterPro" id="IPR006311">
    <property type="entry name" value="TAT_signal"/>
</dbReference>
<dbReference type="InterPro" id="IPR039564">
    <property type="entry name" value="Peptidase_C39-like"/>
</dbReference>
<organism evidence="3 4">
    <name type="scientific">Micromonospora thermarum</name>
    <dbReference type="NCBI Taxonomy" id="2720024"/>
    <lineage>
        <taxon>Bacteria</taxon>
        <taxon>Bacillati</taxon>
        <taxon>Actinomycetota</taxon>
        <taxon>Actinomycetes</taxon>
        <taxon>Micromonosporales</taxon>
        <taxon>Micromonosporaceae</taxon>
        <taxon>Micromonospora</taxon>
    </lineage>
</organism>
<evidence type="ECO:0000313" key="3">
    <source>
        <dbReference type="EMBL" id="NJP35489.1"/>
    </source>
</evidence>
<dbReference type="PROSITE" id="PS51318">
    <property type="entry name" value="TAT"/>
    <property type="match status" value="1"/>
</dbReference>
<feature type="chain" id="PRO_5047308087" evidence="1">
    <location>
        <begin position="29"/>
        <end position="216"/>
    </location>
</feature>
<dbReference type="Proteomes" id="UP000783871">
    <property type="component" value="Unassembled WGS sequence"/>
</dbReference>
<gene>
    <name evidence="3" type="ORF">HCJ94_26850</name>
</gene>